<organism evidence="1">
    <name type="scientific">Amblyomma tuberculatum</name>
    <dbReference type="NCBI Taxonomy" id="48802"/>
    <lineage>
        <taxon>Eukaryota</taxon>
        <taxon>Metazoa</taxon>
        <taxon>Ecdysozoa</taxon>
        <taxon>Arthropoda</taxon>
        <taxon>Chelicerata</taxon>
        <taxon>Arachnida</taxon>
        <taxon>Acari</taxon>
        <taxon>Parasitiformes</taxon>
        <taxon>Ixodida</taxon>
        <taxon>Ixodoidea</taxon>
        <taxon>Ixodidae</taxon>
        <taxon>Amblyomminae</taxon>
        <taxon>Amblyomma</taxon>
    </lineage>
</organism>
<proteinExistence type="predicted"/>
<evidence type="ECO:0000313" key="1">
    <source>
        <dbReference type="EMBL" id="NOV52488.1"/>
    </source>
</evidence>
<name>A0A6M2E4U7_9ACAR</name>
<accession>A0A6M2E4U7</accession>
<protein>
    <submittedName>
        <fullName evidence="1">Putative secreted protein</fullName>
    </submittedName>
</protein>
<dbReference type="AlphaFoldDB" id="A0A6M2E4U7"/>
<reference evidence="1" key="1">
    <citation type="submission" date="2019-12" db="EMBL/GenBank/DDBJ databases">
        <title>The sialotranscriptome of the gopher-tortoise tick, Amblyomma tuberculatum.</title>
        <authorList>
            <person name="Karim S."/>
            <person name="Andersen J."/>
            <person name="Kumar D."/>
            <person name="Adamson S."/>
            <person name="Ennen J."/>
            <person name="Qualis C.P."/>
            <person name="Ribeiro J.M.C."/>
        </authorList>
    </citation>
    <scope>NUCLEOTIDE SEQUENCE</scope>
    <source>
        <strain evidence="1">Removed</strain>
        <tissue evidence="1">Salivary glands</tissue>
    </source>
</reference>
<dbReference type="EMBL" id="GIDH01000545">
    <property type="protein sequence ID" value="NOV52488.1"/>
    <property type="molecule type" value="Transcribed_RNA"/>
</dbReference>
<sequence>MDVIFFLFLWEVMGWCIDGGGIRRCKTNLLDRYNRCRGVVRRTVVAFYACSKETQPVSSFNVHHCSMRTGWCSLQCNCPIPVQNCHCCQQTNLNPLKVSFYLHASVLCRDTSKQ</sequence>